<accession>A0AA88A4G3</accession>
<evidence type="ECO:0000313" key="2">
    <source>
        <dbReference type="Proteomes" id="UP001187192"/>
    </source>
</evidence>
<evidence type="ECO:0000313" key="1">
    <source>
        <dbReference type="EMBL" id="GMN33936.1"/>
    </source>
</evidence>
<protein>
    <submittedName>
        <fullName evidence="1">Uncharacterized protein</fullName>
    </submittedName>
</protein>
<comment type="caution">
    <text evidence="1">The sequence shown here is derived from an EMBL/GenBank/DDBJ whole genome shotgun (WGS) entry which is preliminary data.</text>
</comment>
<sequence length="76" mass="8626">MCSEVIQPGEFVEFLDVALGGSQLYFAICSDQIRKRPSIEAGSRQGDCNFIWPGMSMTHHNKQCVIRRWNQCDGEC</sequence>
<gene>
    <name evidence="1" type="ORF">TIFTF001_004425</name>
</gene>
<name>A0AA88A4G3_FICCA</name>
<organism evidence="1 2">
    <name type="scientific">Ficus carica</name>
    <name type="common">Common fig</name>
    <dbReference type="NCBI Taxonomy" id="3494"/>
    <lineage>
        <taxon>Eukaryota</taxon>
        <taxon>Viridiplantae</taxon>
        <taxon>Streptophyta</taxon>
        <taxon>Embryophyta</taxon>
        <taxon>Tracheophyta</taxon>
        <taxon>Spermatophyta</taxon>
        <taxon>Magnoliopsida</taxon>
        <taxon>eudicotyledons</taxon>
        <taxon>Gunneridae</taxon>
        <taxon>Pentapetalae</taxon>
        <taxon>rosids</taxon>
        <taxon>fabids</taxon>
        <taxon>Rosales</taxon>
        <taxon>Moraceae</taxon>
        <taxon>Ficeae</taxon>
        <taxon>Ficus</taxon>
    </lineage>
</organism>
<keyword evidence="2" id="KW-1185">Reference proteome</keyword>
<proteinExistence type="predicted"/>
<dbReference type="Proteomes" id="UP001187192">
    <property type="component" value="Unassembled WGS sequence"/>
</dbReference>
<dbReference type="AlphaFoldDB" id="A0AA88A4G3"/>
<reference evidence="1" key="1">
    <citation type="submission" date="2023-07" db="EMBL/GenBank/DDBJ databases">
        <title>draft genome sequence of fig (Ficus carica).</title>
        <authorList>
            <person name="Takahashi T."/>
            <person name="Nishimura K."/>
        </authorList>
    </citation>
    <scope>NUCLEOTIDE SEQUENCE</scope>
</reference>
<dbReference type="EMBL" id="BTGU01000004">
    <property type="protein sequence ID" value="GMN33936.1"/>
    <property type="molecule type" value="Genomic_DNA"/>
</dbReference>